<reference evidence="2" key="1">
    <citation type="journal article" date="2020" name="Stud. Mycol.">
        <title>101 Dothideomycetes genomes: a test case for predicting lifestyles and emergence of pathogens.</title>
        <authorList>
            <person name="Haridas S."/>
            <person name="Albert R."/>
            <person name="Binder M."/>
            <person name="Bloem J."/>
            <person name="Labutti K."/>
            <person name="Salamov A."/>
            <person name="Andreopoulos B."/>
            <person name="Baker S."/>
            <person name="Barry K."/>
            <person name="Bills G."/>
            <person name="Bluhm B."/>
            <person name="Cannon C."/>
            <person name="Castanera R."/>
            <person name="Culley D."/>
            <person name="Daum C."/>
            <person name="Ezra D."/>
            <person name="Gonzalez J."/>
            <person name="Henrissat B."/>
            <person name="Kuo A."/>
            <person name="Liang C."/>
            <person name="Lipzen A."/>
            <person name="Lutzoni F."/>
            <person name="Magnuson J."/>
            <person name="Mondo S."/>
            <person name="Nolan M."/>
            <person name="Ohm R."/>
            <person name="Pangilinan J."/>
            <person name="Park H.-J."/>
            <person name="Ramirez L."/>
            <person name="Alfaro M."/>
            <person name="Sun H."/>
            <person name="Tritt A."/>
            <person name="Yoshinaga Y."/>
            <person name="Zwiers L.-H."/>
            <person name="Turgeon B."/>
            <person name="Goodwin S."/>
            <person name="Spatafora J."/>
            <person name="Crous P."/>
            <person name="Grigoriev I."/>
        </authorList>
    </citation>
    <scope>NUCLEOTIDE SEQUENCE</scope>
    <source>
        <strain evidence="2">CBS 175.79</strain>
    </source>
</reference>
<protein>
    <submittedName>
        <fullName evidence="2">HET-domain-containing protein</fullName>
    </submittedName>
</protein>
<proteinExistence type="predicted"/>
<evidence type="ECO:0000313" key="2">
    <source>
        <dbReference type="EMBL" id="KAF2010216.1"/>
    </source>
</evidence>
<dbReference type="OrthoDB" id="5125733at2759"/>
<organism evidence="2 3">
    <name type="scientific">Aaosphaeria arxii CBS 175.79</name>
    <dbReference type="NCBI Taxonomy" id="1450172"/>
    <lineage>
        <taxon>Eukaryota</taxon>
        <taxon>Fungi</taxon>
        <taxon>Dikarya</taxon>
        <taxon>Ascomycota</taxon>
        <taxon>Pezizomycotina</taxon>
        <taxon>Dothideomycetes</taxon>
        <taxon>Pleosporomycetidae</taxon>
        <taxon>Pleosporales</taxon>
        <taxon>Pleosporales incertae sedis</taxon>
        <taxon>Aaosphaeria</taxon>
    </lineage>
</organism>
<sequence length="760" mass="87377">MFSRTRYNALRGVRSQLRNVSKTTRETSRVTRLPLPQPPPARVRSHCYTVFSNAIHTSTIHCDNPKENLGNTPVDPKSLVCKRCWDSCFNTKKWEDVCLGHVHKQDGVRDKGIHYVASIREIKQSSSEDCVFCSFLWSYLDECDESDKMDVRYQARLYHNEWNPGTTTPELSSSWYFQLDPLDPSSRLGSWALRLSSYTTADDKASAFINARPIRGDVFSDDAKSQMRKWIHECSEHTCCSPQQDVQLPSRVIDLRPKEDPETPRLIQTTTGMQGQYAILVYCWGNDAKNLLTSSNISEYLKGIDISQLPQTIQDAIEVARSISVPYLWVDALCIMQDSAEDKEKEFAMMEDIYRNSLVAIVAASSASASEGFLKNRPTVLMGPMPCNLTDRTSWPIPCRLSESEFGTMHLQCLDCSTDYREDAENINQRAWTLQEQILPKRFLIFSRHTLQWRCSPTLGTKNFGDSIHFEYGADDESSATSLRELSREHRNRFDALERWVKVVYKSTNRKLTLPSDKLPALATLAKTYSPYLGNYYAGMWEYNLLWQMRWTTSKYEAREAKAPSSYRAPSWSWTSLDNIYSCSLDYMDESELDTRTPKCELVEVNTTLKDSERPFGEVTDGHIILKGKLRDGWLIPSPHSYRGPRTVVWFKDDDTSLQSAQAKYNAWASQEEYLEVDKYDGKEWIDGPTPWTCALLDLRGDHAPRIVTCLPLFDDFGLLLEKTENGSYKRIGFFEKSYDVNFWEQEFEDITDTSTVKII</sequence>
<dbReference type="Proteomes" id="UP000799778">
    <property type="component" value="Unassembled WGS sequence"/>
</dbReference>
<dbReference type="Pfam" id="PF06985">
    <property type="entry name" value="HET"/>
    <property type="match status" value="1"/>
</dbReference>
<feature type="domain" description="Heterokaryon incompatibility" evidence="1">
    <location>
        <begin position="277"/>
        <end position="436"/>
    </location>
</feature>
<dbReference type="PANTHER" id="PTHR33112">
    <property type="entry name" value="DOMAIN PROTEIN, PUTATIVE-RELATED"/>
    <property type="match status" value="1"/>
</dbReference>
<dbReference type="RefSeq" id="XP_033378555.1">
    <property type="nucleotide sequence ID" value="XM_033534230.1"/>
</dbReference>
<accession>A0A6A5XBI8</accession>
<gene>
    <name evidence="2" type="ORF">BU24DRAFT_496975</name>
</gene>
<dbReference type="GeneID" id="54291627"/>
<dbReference type="InterPro" id="IPR010730">
    <property type="entry name" value="HET"/>
</dbReference>
<keyword evidence="3" id="KW-1185">Reference proteome</keyword>
<name>A0A6A5XBI8_9PLEO</name>
<dbReference type="AlphaFoldDB" id="A0A6A5XBI8"/>
<evidence type="ECO:0000313" key="3">
    <source>
        <dbReference type="Proteomes" id="UP000799778"/>
    </source>
</evidence>
<dbReference type="PANTHER" id="PTHR33112:SF16">
    <property type="entry name" value="HETEROKARYON INCOMPATIBILITY DOMAIN-CONTAINING PROTEIN"/>
    <property type="match status" value="1"/>
</dbReference>
<dbReference type="EMBL" id="ML978077">
    <property type="protein sequence ID" value="KAF2010216.1"/>
    <property type="molecule type" value="Genomic_DNA"/>
</dbReference>
<evidence type="ECO:0000259" key="1">
    <source>
        <dbReference type="Pfam" id="PF06985"/>
    </source>
</evidence>